<dbReference type="SUPFAM" id="SSF57667">
    <property type="entry name" value="beta-beta-alpha zinc fingers"/>
    <property type="match status" value="1"/>
</dbReference>
<sequence>MIVWQGIPQHHQDQMISHGKIPYNFNCAEFDPKTSELKFPSYLDKKPGLFECPNCGKYYRWLRNMRSHLKIECGKDPKECCPYCSHRTKYKSSLHKHIQRMHPETVSRE</sequence>
<dbReference type="GO" id="GO:0008270">
    <property type="term" value="F:zinc ion binding"/>
    <property type="evidence" value="ECO:0007669"/>
    <property type="project" value="UniProtKB-KW"/>
</dbReference>
<organism evidence="3 4">
    <name type="scientific">Atta colombica</name>
    <dbReference type="NCBI Taxonomy" id="520822"/>
    <lineage>
        <taxon>Eukaryota</taxon>
        <taxon>Metazoa</taxon>
        <taxon>Ecdysozoa</taxon>
        <taxon>Arthropoda</taxon>
        <taxon>Hexapoda</taxon>
        <taxon>Insecta</taxon>
        <taxon>Pterygota</taxon>
        <taxon>Neoptera</taxon>
        <taxon>Endopterygota</taxon>
        <taxon>Hymenoptera</taxon>
        <taxon>Apocrita</taxon>
        <taxon>Aculeata</taxon>
        <taxon>Formicoidea</taxon>
        <taxon>Formicidae</taxon>
        <taxon>Myrmicinae</taxon>
        <taxon>Atta</taxon>
    </lineage>
</organism>
<keyword evidence="1" id="KW-0863">Zinc-finger</keyword>
<accession>A0A195BUM1</accession>
<protein>
    <submittedName>
        <fullName evidence="3">Longitudinals lacking protein, isoforms A/B/D/L</fullName>
    </submittedName>
</protein>
<dbReference type="STRING" id="520822.A0A195BUM1"/>
<keyword evidence="1" id="KW-0479">Metal-binding</keyword>
<dbReference type="EMBL" id="KQ976409">
    <property type="protein sequence ID" value="KYM90908.1"/>
    <property type="molecule type" value="Genomic_DNA"/>
</dbReference>
<dbReference type="Gene3D" id="3.30.160.60">
    <property type="entry name" value="Classic Zinc Finger"/>
    <property type="match status" value="1"/>
</dbReference>
<dbReference type="Proteomes" id="UP000078540">
    <property type="component" value="Unassembled WGS sequence"/>
</dbReference>
<dbReference type="AlphaFoldDB" id="A0A195BUM1"/>
<feature type="domain" description="C2H2-type" evidence="2">
    <location>
        <begin position="50"/>
        <end position="77"/>
    </location>
</feature>
<reference evidence="3 4" key="1">
    <citation type="submission" date="2015-09" db="EMBL/GenBank/DDBJ databases">
        <title>Atta colombica WGS genome.</title>
        <authorList>
            <person name="Nygaard S."/>
            <person name="Hu H."/>
            <person name="Boomsma J."/>
            <person name="Zhang G."/>
        </authorList>
    </citation>
    <scope>NUCLEOTIDE SEQUENCE [LARGE SCALE GENOMIC DNA]</scope>
    <source>
        <strain evidence="3">Treedump-2</strain>
        <tissue evidence="3">Whole body</tissue>
    </source>
</reference>
<keyword evidence="4" id="KW-1185">Reference proteome</keyword>
<evidence type="ECO:0000313" key="3">
    <source>
        <dbReference type="EMBL" id="KYM90908.1"/>
    </source>
</evidence>
<dbReference type="PROSITE" id="PS50157">
    <property type="entry name" value="ZINC_FINGER_C2H2_2"/>
    <property type="match status" value="1"/>
</dbReference>
<dbReference type="InterPro" id="IPR036236">
    <property type="entry name" value="Znf_C2H2_sf"/>
</dbReference>
<dbReference type="InterPro" id="IPR013087">
    <property type="entry name" value="Znf_C2H2_type"/>
</dbReference>
<gene>
    <name evidence="3" type="ORF">ALC53_01674</name>
</gene>
<evidence type="ECO:0000259" key="2">
    <source>
        <dbReference type="PROSITE" id="PS50157"/>
    </source>
</evidence>
<name>A0A195BUM1_9HYME</name>
<evidence type="ECO:0000256" key="1">
    <source>
        <dbReference type="PROSITE-ProRule" id="PRU00042"/>
    </source>
</evidence>
<evidence type="ECO:0000313" key="4">
    <source>
        <dbReference type="Proteomes" id="UP000078540"/>
    </source>
</evidence>
<proteinExistence type="predicted"/>
<keyword evidence="1" id="KW-0862">Zinc</keyword>
<dbReference type="KEGG" id="acoc:108693982"/>
<dbReference type="OrthoDB" id="10004641at2759"/>